<feature type="region of interest" description="Disordered" evidence="1">
    <location>
        <begin position="31"/>
        <end position="61"/>
    </location>
</feature>
<evidence type="ECO:0000256" key="1">
    <source>
        <dbReference type="SAM" id="MobiDB-lite"/>
    </source>
</evidence>
<dbReference type="VEuPathDB" id="FungiDB:MCYG_02890"/>
<name>C5FK49_ARTOC</name>
<evidence type="ECO:0000313" key="3">
    <source>
        <dbReference type="Proteomes" id="UP000002035"/>
    </source>
</evidence>
<reference evidence="3" key="1">
    <citation type="journal article" date="2012" name="MBio">
        <title>Comparative genome analysis of Trichophyton rubrum and related dermatophytes reveals candidate genes involved in infection.</title>
        <authorList>
            <person name="Martinez D.A."/>
            <person name="Oliver B.G."/>
            <person name="Graeser Y."/>
            <person name="Goldberg J.M."/>
            <person name="Li W."/>
            <person name="Martinez-Rossi N.M."/>
            <person name="Monod M."/>
            <person name="Shelest E."/>
            <person name="Barton R.C."/>
            <person name="Birch E."/>
            <person name="Brakhage A.A."/>
            <person name="Chen Z."/>
            <person name="Gurr S.J."/>
            <person name="Heiman D."/>
            <person name="Heitman J."/>
            <person name="Kosti I."/>
            <person name="Rossi A."/>
            <person name="Saif S."/>
            <person name="Samalova M."/>
            <person name="Saunders C.W."/>
            <person name="Shea T."/>
            <person name="Summerbell R.C."/>
            <person name="Xu J."/>
            <person name="Young S."/>
            <person name="Zeng Q."/>
            <person name="Birren B.W."/>
            <person name="Cuomo C.A."/>
            <person name="White T.C."/>
        </authorList>
    </citation>
    <scope>NUCLEOTIDE SEQUENCE [LARGE SCALE GENOMIC DNA]</scope>
    <source>
        <strain evidence="3">ATCC MYA-4605 / CBS 113480</strain>
    </source>
</reference>
<dbReference type="EMBL" id="DS995703">
    <property type="protein sequence ID" value="EEQ30071.1"/>
    <property type="molecule type" value="Genomic_DNA"/>
</dbReference>
<dbReference type="GeneID" id="9224750"/>
<accession>C5FK49</accession>
<gene>
    <name evidence="2" type="ORF">MCYG_02890</name>
</gene>
<keyword evidence="3" id="KW-1185">Reference proteome</keyword>
<evidence type="ECO:0000313" key="2">
    <source>
        <dbReference type="EMBL" id="EEQ30071.1"/>
    </source>
</evidence>
<proteinExistence type="predicted"/>
<dbReference type="OMA" id="KLFAFPM"/>
<feature type="compositionally biased region" description="Polar residues" evidence="1">
    <location>
        <begin position="35"/>
        <end position="44"/>
    </location>
</feature>
<dbReference type="RefSeq" id="XP_002847384.1">
    <property type="nucleotide sequence ID" value="XM_002847338.1"/>
</dbReference>
<dbReference type="Proteomes" id="UP000002035">
    <property type="component" value="Unassembled WGS sequence"/>
</dbReference>
<dbReference type="OrthoDB" id="4387771at2759"/>
<sequence length="117" mass="13108">MSIPKKVVKNFITKFNVTRVKAKLSPQNAGCRLFPTQTPQNDAESNLRGDQGSEYSNEPGTFSVNIQANADASNSSVRRFAQKNPHQKLFSFPMKKDDPDEEVIEKMMEAAKKNGFL</sequence>
<dbReference type="AlphaFoldDB" id="C5FK49"/>
<protein>
    <submittedName>
        <fullName evidence="2">Uncharacterized protein</fullName>
    </submittedName>
</protein>
<organism evidence="2 3">
    <name type="scientific">Arthroderma otae (strain ATCC MYA-4605 / CBS 113480)</name>
    <name type="common">Microsporum canis</name>
    <dbReference type="NCBI Taxonomy" id="554155"/>
    <lineage>
        <taxon>Eukaryota</taxon>
        <taxon>Fungi</taxon>
        <taxon>Dikarya</taxon>
        <taxon>Ascomycota</taxon>
        <taxon>Pezizomycotina</taxon>
        <taxon>Eurotiomycetes</taxon>
        <taxon>Eurotiomycetidae</taxon>
        <taxon>Onygenales</taxon>
        <taxon>Arthrodermataceae</taxon>
        <taxon>Microsporum</taxon>
    </lineage>
</organism>
<dbReference type="HOGENOM" id="CLU_2084313_0_0_1"/>